<keyword evidence="4 6" id="KW-1133">Transmembrane helix</keyword>
<keyword evidence="5 6" id="KW-0472">Membrane</keyword>
<evidence type="ECO:0000256" key="4">
    <source>
        <dbReference type="ARBA" id="ARBA00022989"/>
    </source>
</evidence>
<feature type="transmembrane region" description="Helical" evidence="7">
    <location>
        <begin position="139"/>
        <end position="161"/>
    </location>
</feature>
<comment type="caution">
    <text evidence="9">The sequence shown here is derived from an EMBL/GenBank/DDBJ whole genome shotgun (WGS) entry which is preliminary data.</text>
</comment>
<dbReference type="Proteomes" id="UP000287124">
    <property type="component" value="Unassembled WGS sequence"/>
</dbReference>
<dbReference type="GO" id="GO:0005783">
    <property type="term" value="C:endoplasmic reticulum"/>
    <property type="evidence" value="ECO:0007669"/>
    <property type="project" value="TreeGrafter"/>
</dbReference>
<proteinExistence type="inferred from homology"/>
<organism evidence="9 10">
    <name type="scientific">Fusarium euwallaceae</name>
    <dbReference type="NCBI Taxonomy" id="1147111"/>
    <lineage>
        <taxon>Eukaryota</taxon>
        <taxon>Fungi</taxon>
        <taxon>Dikarya</taxon>
        <taxon>Ascomycota</taxon>
        <taxon>Pezizomycotina</taxon>
        <taxon>Sordariomycetes</taxon>
        <taxon>Hypocreomycetidae</taxon>
        <taxon>Hypocreales</taxon>
        <taxon>Nectriaceae</taxon>
        <taxon>Fusarium</taxon>
        <taxon>Fusarium solani species complex</taxon>
    </lineage>
</organism>
<evidence type="ECO:0000256" key="2">
    <source>
        <dbReference type="ARBA" id="ARBA00008337"/>
    </source>
</evidence>
<evidence type="ECO:0000256" key="3">
    <source>
        <dbReference type="ARBA" id="ARBA00022692"/>
    </source>
</evidence>
<dbReference type="Pfam" id="PF05241">
    <property type="entry name" value="EBP"/>
    <property type="match status" value="1"/>
</dbReference>
<evidence type="ECO:0000256" key="6">
    <source>
        <dbReference type="PROSITE-ProRule" id="PRU01087"/>
    </source>
</evidence>
<feature type="transmembrane region" description="Helical" evidence="7">
    <location>
        <begin position="53"/>
        <end position="71"/>
    </location>
</feature>
<keyword evidence="10" id="KW-1185">Reference proteome</keyword>
<evidence type="ECO:0000259" key="8">
    <source>
        <dbReference type="PROSITE" id="PS51751"/>
    </source>
</evidence>
<feature type="transmembrane region" description="Helical" evidence="7">
    <location>
        <begin position="168"/>
        <end position="187"/>
    </location>
</feature>
<sequence>MTTEAPSAESWTSSLPPDLFDQTTIISLLSTLAIVAAAYLASLRFLPSSSTGTLRFLFIWHLADALCHFLLEGSFLYHCFFSHEQISDSTAGYFPTPAGFLGYSDRVYGAQSGGSNPFAQLWMVYAKADKRWAGVDLGVVSLELLTVFFDGPLAVYICYCLARRDPKVSIWMIILATCELYGGFMTFCPEWLIGNLNLDTSNFMYLWVYLVFFNTLWVWIPLWVIWYSAKDISNALSVRQSKKSL</sequence>
<evidence type="ECO:0000256" key="5">
    <source>
        <dbReference type="ARBA" id="ARBA00023136"/>
    </source>
</evidence>
<evidence type="ECO:0000256" key="1">
    <source>
        <dbReference type="ARBA" id="ARBA00004141"/>
    </source>
</evidence>
<accession>A0A430LK89</accession>
<dbReference type="PANTHER" id="PTHR14207">
    <property type="entry name" value="STEROL ISOMERASE"/>
    <property type="match status" value="1"/>
</dbReference>
<feature type="transmembrane region" description="Helical" evidence="7">
    <location>
        <begin position="20"/>
        <end position="41"/>
    </location>
</feature>
<evidence type="ECO:0000256" key="7">
    <source>
        <dbReference type="SAM" id="Phobius"/>
    </source>
</evidence>
<dbReference type="PANTHER" id="PTHR14207:SF1">
    <property type="entry name" value="EMOPAMIL-BINDING PROTEIN-LIKE"/>
    <property type="match status" value="1"/>
</dbReference>
<dbReference type="InterPro" id="IPR033118">
    <property type="entry name" value="EXPERA"/>
</dbReference>
<feature type="domain" description="EXPERA" evidence="8">
    <location>
        <begin position="53"/>
        <end position="225"/>
    </location>
</feature>
<comment type="similarity">
    <text evidence="2">Belongs to the EBP family.</text>
</comment>
<protein>
    <recommendedName>
        <fullName evidence="8">EXPERA domain-containing protein</fullName>
    </recommendedName>
</protein>
<dbReference type="GO" id="GO:0016020">
    <property type="term" value="C:membrane"/>
    <property type="evidence" value="ECO:0007669"/>
    <property type="project" value="UniProtKB-SubCell"/>
</dbReference>
<evidence type="ECO:0000313" key="9">
    <source>
        <dbReference type="EMBL" id="RTE76139.1"/>
    </source>
</evidence>
<name>A0A430LK89_9HYPO</name>
<gene>
    <name evidence="9" type="ORF">BHE90_009375</name>
</gene>
<evidence type="ECO:0000313" key="10">
    <source>
        <dbReference type="Proteomes" id="UP000287124"/>
    </source>
</evidence>
<feature type="transmembrane region" description="Helical" evidence="7">
    <location>
        <begin position="207"/>
        <end position="229"/>
    </location>
</feature>
<dbReference type="EMBL" id="MIKF01000162">
    <property type="protein sequence ID" value="RTE76139.1"/>
    <property type="molecule type" value="Genomic_DNA"/>
</dbReference>
<keyword evidence="3 6" id="KW-0812">Transmembrane</keyword>
<comment type="subcellular location">
    <subcellularLocation>
        <location evidence="1">Membrane</location>
        <topology evidence="1">Multi-pass membrane protein</topology>
    </subcellularLocation>
</comment>
<dbReference type="InterPro" id="IPR007905">
    <property type="entry name" value="EBP"/>
</dbReference>
<dbReference type="GO" id="GO:0047750">
    <property type="term" value="F:cholestenol delta-isomerase activity"/>
    <property type="evidence" value="ECO:0007669"/>
    <property type="project" value="InterPro"/>
</dbReference>
<reference evidence="9 10" key="1">
    <citation type="submission" date="2017-06" db="EMBL/GenBank/DDBJ databases">
        <title>Comparative genomic analysis of Ambrosia Fusariam Clade fungi.</title>
        <authorList>
            <person name="Stajich J.E."/>
            <person name="Carrillo J."/>
            <person name="Kijimoto T."/>
            <person name="Eskalen A."/>
            <person name="O'Donnell K."/>
            <person name="Kasson M."/>
        </authorList>
    </citation>
    <scope>NUCLEOTIDE SEQUENCE [LARGE SCALE GENOMIC DNA]</scope>
    <source>
        <strain evidence="9 10">UCR1854</strain>
    </source>
</reference>
<dbReference type="PROSITE" id="PS51751">
    <property type="entry name" value="EXPERA"/>
    <property type="match status" value="1"/>
</dbReference>
<dbReference type="GO" id="GO:0016125">
    <property type="term" value="P:sterol metabolic process"/>
    <property type="evidence" value="ECO:0007669"/>
    <property type="project" value="InterPro"/>
</dbReference>
<dbReference type="AlphaFoldDB" id="A0A430LK89"/>